<reference evidence="1 2" key="2">
    <citation type="submission" date="2018-11" db="EMBL/GenBank/DDBJ databases">
        <authorList>
            <consortium name="Pathogen Informatics"/>
        </authorList>
    </citation>
    <scope>NUCLEOTIDE SEQUENCE [LARGE SCALE GENOMIC DNA]</scope>
</reference>
<protein>
    <submittedName>
        <fullName evidence="1 3">Uncharacterized protein</fullName>
    </submittedName>
</protein>
<dbReference type="Proteomes" id="UP000267606">
    <property type="component" value="Unassembled WGS sequence"/>
</dbReference>
<organism evidence="3">
    <name type="scientific">Onchocerca flexuosa</name>
    <dbReference type="NCBI Taxonomy" id="387005"/>
    <lineage>
        <taxon>Eukaryota</taxon>
        <taxon>Metazoa</taxon>
        <taxon>Ecdysozoa</taxon>
        <taxon>Nematoda</taxon>
        <taxon>Chromadorea</taxon>
        <taxon>Rhabditida</taxon>
        <taxon>Spirurina</taxon>
        <taxon>Spiruromorpha</taxon>
        <taxon>Filarioidea</taxon>
        <taxon>Onchocercidae</taxon>
        <taxon>Onchocerca</taxon>
    </lineage>
</organism>
<evidence type="ECO:0000313" key="3">
    <source>
        <dbReference type="WBParaSite" id="OFLC_0001611201-mRNA-1"/>
    </source>
</evidence>
<dbReference type="STRING" id="387005.A0A183I8N7"/>
<accession>A0A183I8N7</accession>
<dbReference type="Gene3D" id="1.10.3380.30">
    <property type="match status" value="1"/>
</dbReference>
<dbReference type="AlphaFoldDB" id="A0A183I8N7"/>
<keyword evidence="2" id="KW-1185">Reference proteome</keyword>
<evidence type="ECO:0000313" key="2">
    <source>
        <dbReference type="Proteomes" id="UP000267606"/>
    </source>
</evidence>
<reference evidence="3" key="1">
    <citation type="submission" date="2016-06" db="UniProtKB">
        <authorList>
            <consortium name="WormBaseParasite"/>
        </authorList>
    </citation>
    <scope>IDENTIFICATION</scope>
</reference>
<evidence type="ECO:0000313" key="1">
    <source>
        <dbReference type="EMBL" id="VDP27215.1"/>
    </source>
</evidence>
<gene>
    <name evidence="1" type="ORF">OFLC_LOCUS16099</name>
</gene>
<proteinExistence type="predicted"/>
<dbReference type="EMBL" id="UZAJ01044080">
    <property type="protein sequence ID" value="VDP27215.1"/>
    <property type="molecule type" value="Genomic_DNA"/>
</dbReference>
<name>A0A183I8N7_9BILA</name>
<dbReference type="WBParaSite" id="OFLC_0001611201-mRNA-1">
    <property type="protein sequence ID" value="OFLC_0001611201-mRNA-1"/>
    <property type="gene ID" value="OFLC_0001611201"/>
</dbReference>
<sequence>MQKIIDEIDNMAANWDSTKKGSMKLPGQDIQVNDVEMFQKLLHLNDFRNFLINDTNFRCRQCPLFREHLLRRLNYIDDSNLVSLKGRVACEIHHQV</sequence>